<dbReference type="SUPFAM" id="SSF51905">
    <property type="entry name" value="FAD/NAD(P)-binding domain"/>
    <property type="match status" value="1"/>
</dbReference>
<keyword evidence="7 9" id="KW-0274">FAD</keyword>
<keyword evidence="8 9" id="KW-0560">Oxidoreductase</keyword>
<dbReference type="UniPathway" id="UPA00223">
    <property type="reaction ID" value="UER01008"/>
</dbReference>
<dbReference type="NCBIfam" id="NF003611">
    <property type="entry name" value="PRK05257.3-2"/>
    <property type="match status" value="1"/>
</dbReference>
<proteinExistence type="inferred from homology"/>
<evidence type="ECO:0000256" key="6">
    <source>
        <dbReference type="ARBA" id="ARBA00022630"/>
    </source>
</evidence>
<feature type="compositionally biased region" description="Low complexity" evidence="10">
    <location>
        <begin position="558"/>
        <end position="572"/>
    </location>
</feature>
<accession>A0A3M3EPH5</accession>
<comment type="cofactor">
    <cofactor evidence="2 9">
        <name>FAD</name>
        <dbReference type="ChEBI" id="CHEBI:57692"/>
    </cofactor>
</comment>
<evidence type="ECO:0000256" key="9">
    <source>
        <dbReference type="HAMAP-Rule" id="MF_00212"/>
    </source>
</evidence>
<evidence type="ECO:0000313" key="12">
    <source>
        <dbReference type="Proteomes" id="UP000270661"/>
    </source>
</evidence>
<dbReference type="PANTHER" id="PTHR43104:SF2">
    <property type="entry name" value="L-2-HYDROXYGLUTARATE DEHYDROGENASE, MITOCHONDRIAL"/>
    <property type="match status" value="1"/>
</dbReference>
<keyword evidence="6 9" id="KW-0285">Flavoprotein</keyword>
<keyword evidence="12" id="KW-1185">Reference proteome</keyword>
<evidence type="ECO:0000256" key="5">
    <source>
        <dbReference type="ARBA" id="ARBA00022532"/>
    </source>
</evidence>
<evidence type="ECO:0000256" key="2">
    <source>
        <dbReference type="ARBA" id="ARBA00001974"/>
    </source>
</evidence>
<evidence type="ECO:0000256" key="10">
    <source>
        <dbReference type="SAM" id="MobiDB-lite"/>
    </source>
</evidence>
<reference evidence="11 12" key="1">
    <citation type="submission" date="2018-08" db="EMBL/GenBank/DDBJ databases">
        <title>Recombination of ecologically and evolutionarily significant loci maintains genetic cohesion in the Pseudomonas syringae species complex.</title>
        <authorList>
            <person name="Dillon M."/>
            <person name="Thakur S."/>
            <person name="Almeida R.N.D."/>
            <person name="Weir B.S."/>
            <person name="Guttman D.S."/>
        </authorList>
    </citation>
    <scope>NUCLEOTIDE SEQUENCE [LARGE SCALE GENOMIC DNA]</scope>
    <source>
        <strain evidence="11 12">NCPPB2445</strain>
    </source>
</reference>
<dbReference type="Pfam" id="PF06039">
    <property type="entry name" value="Mqo"/>
    <property type="match status" value="1"/>
</dbReference>
<evidence type="ECO:0000256" key="7">
    <source>
        <dbReference type="ARBA" id="ARBA00022827"/>
    </source>
</evidence>
<protein>
    <recommendedName>
        <fullName evidence="9">Probable malate:quinone oxidoreductase</fullName>
        <ecNumber evidence="9">1.1.5.4</ecNumber>
    </recommendedName>
    <alternativeName>
        <fullName evidence="9">MQO</fullName>
    </alternativeName>
    <alternativeName>
        <fullName evidence="9">Malate dehydrogenase [quinone]</fullName>
    </alternativeName>
</protein>
<name>A0A3M3EPH5_9PSED</name>
<dbReference type="NCBIfam" id="NF003606">
    <property type="entry name" value="PRK05257.2-1"/>
    <property type="match status" value="1"/>
</dbReference>
<dbReference type="GO" id="GO:0008924">
    <property type="term" value="F:L-malate dehydrogenase (quinone) activity"/>
    <property type="evidence" value="ECO:0007669"/>
    <property type="project" value="UniProtKB-UniRule"/>
</dbReference>
<keyword evidence="5 9" id="KW-0816">Tricarboxylic acid cycle</keyword>
<dbReference type="HAMAP" id="MF_00212">
    <property type="entry name" value="MQO"/>
    <property type="match status" value="1"/>
</dbReference>
<dbReference type="Proteomes" id="UP000270661">
    <property type="component" value="Unassembled WGS sequence"/>
</dbReference>
<evidence type="ECO:0000256" key="8">
    <source>
        <dbReference type="ARBA" id="ARBA00023002"/>
    </source>
</evidence>
<evidence type="ECO:0000313" key="11">
    <source>
        <dbReference type="EMBL" id="RMM51503.1"/>
    </source>
</evidence>
<gene>
    <name evidence="9" type="primary">mqo</name>
    <name evidence="11" type="ORF">ALQ77_100083</name>
</gene>
<dbReference type="NCBIfam" id="NF003605">
    <property type="entry name" value="PRK05257.1-4"/>
    <property type="match status" value="1"/>
</dbReference>
<feature type="region of interest" description="Disordered" evidence="10">
    <location>
        <begin position="555"/>
        <end position="583"/>
    </location>
</feature>
<organism evidence="11 12">
    <name type="scientific">Pseudomonas corrugata</name>
    <dbReference type="NCBI Taxonomy" id="47879"/>
    <lineage>
        <taxon>Bacteria</taxon>
        <taxon>Pseudomonadati</taxon>
        <taxon>Pseudomonadota</taxon>
        <taxon>Gammaproteobacteria</taxon>
        <taxon>Pseudomonadales</taxon>
        <taxon>Pseudomonadaceae</taxon>
        <taxon>Pseudomonas</taxon>
    </lineage>
</organism>
<dbReference type="STRING" id="47879.AXG94_01450"/>
<dbReference type="NCBIfam" id="TIGR01320">
    <property type="entry name" value="mal_quin_oxido"/>
    <property type="match status" value="1"/>
</dbReference>
<dbReference type="GO" id="GO:0047545">
    <property type="term" value="F:(S)-2-hydroxyglutarate dehydrogenase activity"/>
    <property type="evidence" value="ECO:0007669"/>
    <property type="project" value="TreeGrafter"/>
</dbReference>
<dbReference type="PANTHER" id="PTHR43104">
    <property type="entry name" value="L-2-HYDROXYGLUTARATE DEHYDROGENASE, MITOCHONDRIAL"/>
    <property type="match status" value="1"/>
</dbReference>
<evidence type="ECO:0000256" key="3">
    <source>
        <dbReference type="ARBA" id="ARBA00005012"/>
    </source>
</evidence>
<dbReference type="EMBL" id="RBOJ01000057">
    <property type="protein sequence ID" value="RMM51503.1"/>
    <property type="molecule type" value="Genomic_DNA"/>
</dbReference>
<sequence length="583" mass="63711">MLQSIRTRHAGFPGHGLGLSLNRPEGGMAFHPRDTHMLKKTHTALLGLAMAMGLATTHAAEANKVDVLLIGGGIMSSTLGVWLNELEPGWTMEMVERLDGVAEESSNGWNNAGTGHSALAELNYTPEDKDGKVEIAKAIEINEAFQISRQFWSWQVKNGVLKNPRSFINSTPHMSFLWGDDNIAFLKKRYEALQASPLFAGMQYSEDPAQISKWVPLMMQGRDPSQKVAATWSPLGTDVNFGEITRQFAAYLQTRPNFSLKLSSEVEDITRNEDGTWRVSYKNLKDGTETETDAKFVFIGAGGGALHLLQKSDIPEAREYAGFPVGGSFLVTENPTVAQLHMAKAYGKASVGAPPMSVPHLDTRVLDGKRVILFGPFATFSTKFLKNGSYFDLLTSTTTHNVWPMTKVGIEQYPLVEYLAGQLMLSDEDRFNALKEYFPEAKQEDWRLWQAGQRVQIIKRDEEKGGVLKLGTEVVASQDGSIAGLLGASPGASTAAPIMLSVLEKVFKDKVASPAWQEKLHQIVPSYGTKLNESPERVAQEWAYTSQVLQLDPPPAIGKPGVPAAPAKPAVKSDGNPAADMAL</sequence>
<dbReference type="GO" id="GO:0006099">
    <property type="term" value="P:tricarboxylic acid cycle"/>
    <property type="evidence" value="ECO:0007669"/>
    <property type="project" value="UniProtKB-UniRule"/>
</dbReference>
<evidence type="ECO:0000256" key="4">
    <source>
        <dbReference type="ARBA" id="ARBA00006389"/>
    </source>
</evidence>
<dbReference type="EC" id="1.1.5.4" evidence="9"/>
<dbReference type="NCBIfam" id="NF003603">
    <property type="entry name" value="PRK05257.1-1"/>
    <property type="match status" value="1"/>
</dbReference>
<comment type="catalytic activity">
    <reaction evidence="1 9">
        <text>(S)-malate + a quinone = a quinol + oxaloacetate</text>
        <dbReference type="Rhea" id="RHEA:46012"/>
        <dbReference type="ChEBI" id="CHEBI:15589"/>
        <dbReference type="ChEBI" id="CHEBI:16452"/>
        <dbReference type="ChEBI" id="CHEBI:24646"/>
        <dbReference type="ChEBI" id="CHEBI:132124"/>
        <dbReference type="EC" id="1.1.5.4"/>
    </reaction>
</comment>
<evidence type="ECO:0000256" key="1">
    <source>
        <dbReference type="ARBA" id="ARBA00001139"/>
    </source>
</evidence>
<dbReference type="AlphaFoldDB" id="A0A3M3EPH5"/>
<comment type="similarity">
    <text evidence="4 9">Belongs to the MQO family.</text>
</comment>
<comment type="pathway">
    <text evidence="3 9">Carbohydrate metabolism; tricarboxylic acid cycle; oxaloacetate from (S)-malate (quinone route): step 1/1.</text>
</comment>
<dbReference type="NCBIfam" id="NF009875">
    <property type="entry name" value="PRK13339.1"/>
    <property type="match status" value="1"/>
</dbReference>
<dbReference type="InterPro" id="IPR036188">
    <property type="entry name" value="FAD/NAD-bd_sf"/>
</dbReference>
<comment type="caution">
    <text evidence="11">The sequence shown here is derived from an EMBL/GenBank/DDBJ whole genome shotgun (WGS) entry which is preliminary data.</text>
</comment>
<dbReference type="InterPro" id="IPR006231">
    <property type="entry name" value="MQO"/>
</dbReference>